<name>A0A4U0SPY6_9ACTN</name>
<proteinExistence type="predicted"/>
<dbReference type="GO" id="GO:0016740">
    <property type="term" value="F:transferase activity"/>
    <property type="evidence" value="ECO:0007669"/>
    <property type="project" value="UniProtKB-KW"/>
</dbReference>
<dbReference type="RefSeq" id="WP_136722672.1">
    <property type="nucleotide sequence ID" value="NZ_SUMC01000005.1"/>
</dbReference>
<dbReference type="OrthoDB" id="115252at2"/>
<gene>
    <name evidence="1" type="ORF">FCI23_07545</name>
</gene>
<keyword evidence="1" id="KW-0808">Transferase</keyword>
<dbReference type="EMBL" id="SUMC01000005">
    <property type="protein sequence ID" value="TKA12140.1"/>
    <property type="molecule type" value="Genomic_DNA"/>
</dbReference>
<evidence type="ECO:0000313" key="2">
    <source>
        <dbReference type="Proteomes" id="UP000305778"/>
    </source>
</evidence>
<evidence type="ECO:0000313" key="1">
    <source>
        <dbReference type="EMBL" id="TKA12140.1"/>
    </source>
</evidence>
<dbReference type="Proteomes" id="UP000305778">
    <property type="component" value="Unassembled WGS sequence"/>
</dbReference>
<sequence>MDPRRRLVSSPRSRVWTTKMDGATVVVKQLVEGPGARERYEREVTGLRLAGRVADPPVAPRLLTTDHAQRLLVLEHLPGHRPAADWIVHYAAALARLHAATTARDSGALPAWSGPTTGDVRSFLALAASLDVPVPPGTPGELDALADRLGRLGGHSLLHGDPCPGNDLHTPDGLRFIDFEQASLGSGVTELAYLHIGFPTCWCSTAPPEPLLARAEHAYRTAWHTATGEPVPGDLTDACAGWLIRGDALVQRAHRDTTDHLARLPDKDWKWGTAGGRQRLAHRLGVVAHMAAGRADLRGMALLCTTMRRRMLELWPKLRPLPAERPPGA</sequence>
<organism evidence="1 2">
    <name type="scientific">Actinacidiphila oryziradicis</name>
    <dbReference type="NCBI Taxonomy" id="2571141"/>
    <lineage>
        <taxon>Bacteria</taxon>
        <taxon>Bacillati</taxon>
        <taxon>Actinomycetota</taxon>
        <taxon>Actinomycetes</taxon>
        <taxon>Kitasatosporales</taxon>
        <taxon>Streptomycetaceae</taxon>
        <taxon>Actinacidiphila</taxon>
    </lineage>
</organism>
<dbReference type="AlphaFoldDB" id="A0A4U0SPY6"/>
<comment type="caution">
    <text evidence="1">The sequence shown here is derived from an EMBL/GenBank/DDBJ whole genome shotgun (WGS) entry which is preliminary data.</text>
</comment>
<accession>A0A4U0SPY6</accession>
<dbReference type="SUPFAM" id="SSF56112">
    <property type="entry name" value="Protein kinase-like (PK-like)"/>
    <property type="match status" value="1"/>
</dbReference>
<keyword evidence="2" id="KW-1185">Reference proteome</keyword>
<dbReference type="InterPro" id="IPR011009">
    <property type="entry name" value="Kinase-like_dom_sf"/>
</dbReference>
<protein>
    <submittedName>
        <fullName evidence="1">Aminoglycoside phosphotransferase family protein</fullName>
    </submittedName>
</protein>
<dbReference type="Gene3D" id="3.90.1200.10">
    <property type="match status" value="1"/>
</dbReference>
<reference evidence="1 2" key="1">
    <citation type="submission" date="2019-04" db="EMBL/GenBank/DDBJ databases">
        <title>Streptomyces oryziradicis sp. nov., a novel actinomycete isolated from rhizosphere soil of rice (Oryza sativa L.).</title>
        <authorList>
            <person name="Li C."/>
        </authorList>
    </citation>
    <scope>NUCLEOTIDE SEQUENCE [LARGE SCALE GENOMIC DNA]</scope>
    <source>
        <strain evidence="1 2">NEAU-C40</strain>
    </source>
</reference>